<name>A0A975QZR8_9MICC</name>
<protein>
    <submittedName>
        <fullName evidence="2">Uncharacterized protein</fullName>
    </submittedName>
</protein>
<organism evidence="2 3">
    <name type="scientific">Arthrobacter jiangjiafuii</name>
    <dbReference type="NCBI Taxonomy" id="2817475"/>
    <lineage>
        <taxon>Bacteria</taxon>
        <taxon>Bacillati</taxon>
        <taxon>Actinomycetota</taxon>
        <taxon>Actinomycetes</taxon>
        <taxon>Micrococcales</taxon>
        <taxon>Micrococcaceae</taxon>
        <taxon>Arthrobacter</taxon>
    </lineage>
</organism>
<evidence type="ECO:0000313" key="2">
    <source>
        <dbReference type="EMBL" id="QWC09422.1"/>
    </source>
</evidence>
<dbReference type="KEGG" id="ajg:KKR91_13145"/>
<evidence type="ECO:0000313" key="3">
    <source>
        <dbReference type="Proteomes" id="UP000676885"/>
    </source>
</evidence>
<dbReference type="AlphaFoldDB" id="A0A975QZR8"/>
<feature type="compositionally biased region" description="Basic and acidic residues" evidence="1">
    <location>
        <begin position="70"/>
        <end position="95"/>
    </location>
</feature>
<feature type="region of interest" description="Disordered" evidence="1">
    <location>
        <begin position="1"/>
        <end position="95"/>
    </location>
</feature>
<sequence length="95" mass="9953">MTARKPHRRASSGPTATGNGEAAVRSVPEQQGTDRAAADGAAETAAPHGAARGVPAAGELSDLLGQAAEDDPRVWGDSPDNRDSWFLEQRPPHWD</sequence>
<dbReference type="Proteomes" id="UP000676885">
    <property type="component" value="Chromosome"/>
</dbReference>
<feature type="compositionally biased region" description="Basic residues" evidence="1">
    <location>
        <begin position="1"/>
        <end position="10"/>
    </location>
</feature>
<reference evidence="2 3" key="1">
    <citation type="submission" date="2021-05" db="EMBL/GenBank/DDBJ databases">
        <title>Novel species in genus Arthrobacter.</title>
        <authorList>
            <person name="Zhang G."/>
        </authorList>
    </citation>
    <scope>NUCLEOTIDE SEQUENCE [LARGE SCALE GENOMIC DNA]</scope>
    <source>
        <strain evidence="3">zg-ZUI227</strain>
    </source>
</reference>
<dbReference type="EMBL" id="CP076022">
    <property type="protein sequence ID" value="QWC09422.1"/>
    <property type="molecule type" value="Genomic_DNA"/>
</dbReference>
<accession>A0A975QZR8</accession>
<evidence type="ECO:0000256" key="1">
    <source>
        <dbReference type="SAM" id="MobiDB-lite"/>
    </source>
</evidence>
<keyword evidence="3" id="KW-1185">Reference proteome</keyword>
<gene>
    <name evidence="2" type="ORF">KKR91_13145</name>
</gene>
<feature type="compositionally biased region" description="Low complexity" evidence="1">
    <location>
        <begin position="33"/>
        <end position="53"/>
    </location>
</feature>
<dbReference type="RefSeq" id="WP_215057242.1">
    <property type="nucleotide sequence ID" value="NZ_CP076022.1"/>
</dbReference>
<proteinExistence type="predicted"/>